<dbReference type="SUPFAM" id="SSF56112">
    <property type="entry name" value="Protein kinase-like (PK-like)"/>
    <property type="match status" value="1"/>
</dbReference>
<evidence type="ECO:0000256" key="2">
    <source>
        <dbReference type="ARBA" id="ARBA00022679"/>
    </source>
</evidence>
<keyword evidence="9" id="KW-1185">Reference proteome</keyword>
<gene>
    <name evidence="8" type="primary">Contig5797.g6206</name>
    <name evidence="8" type="ORF">STYLEM_8425</name>
</gene>
<dbReference type="InParanoid" id="A0A078AD25"/>
<dbReference type="GO" id="GO:0005524">
    <property type="term" value="F:ATP binding"/>
    <property type="evidence" value="ECO:0007669"/>
    <property type="project" value="UniProtKB-KW"/>
</dbReference>
<dbReference type="PROSITE" id="PS50011">
    <property type="entry name" value="PROTEIN_KINASE_DOM"/>
    <property type="match status" value="1"/>
</dbReference>
<dbReference type="GO" id="GO:0004691">
    <property type="term" value="F:cAMP-dependent protein kinase activity"/>
    <property type="evidence" value="ECO:0007669"/>
    <property type="project" value="TreeGrafter"/>
</dbReference>
<feature type="compositionally biased region" description="Polar residues" evidence="6">
    <location>
        <begin position="108"/>
        <end position="123"/>
    </location>
</feature>
<protein>
    <submittedName>
        <fullName evidence="8">Camp-dependent protein kinase</fullName>
    </submittedName>
</protein>
<evidence type="ECO:0000256" key="4">
    <source>
        <dbReference type="ARBA" id="ARBA00022777"/>
    </source>
</evidence>
<keyword evidence="3" id="KW-0547">Nucleotide-binding</keyword>
<evidence type="ECO:0000259" key="7">
    <source>
        <dbReference type="PROSITE" id="PS50011"/>
    </source>
</evidence>
<dbReference type="InterPro" id="IPR008271">
    <property type="entry name" value="Ser/Thr_kinase_AS"/>
</dbReference>
<dbReference type="Pfam" id="PF00069">
    <property type="entry name" value="Pkinase"/>
    <property type="match status" value="1"/>
</dbReference>
<dbReference type="InterPro" id="IPR011009">
    <property type="entry name" value="Kinase-like_dom_sf"/>
</dbReference>
<dbReference type="SMART" id="SM00220">
    <property type="entry name" value="S_TKc"/>
    <property type="match status" value="1"/>
</dbReference>
<evidence type="ECO:0000256" key="5">
    <source>
        <dbReference type="ARBA" id="ARBA00022840"/>
    </source>
</evidence>
<dbReference type="OrthoDB" id="371216at2759"/>
<dbReference type="PROSITE" id="PS00108">
    <property type="entry name" value="PROTEIN_KINASE_ST"/>
    <property type="match status" value="1"/>
</dbReference>
<feature type="region of interest" description="Disordered" evidence="6">
    <location>
        <begin position="108"/>
        <end position="159"/>
    </location>
</feature>
<feature type="domain" description="Protein kinase" evidence="7">
    <location>
        <begin position="286"/>
        <end position="570"/>
    </location>
</feature>
<organism evidence="8 9">
    <name type="scientific">Stylonychia lemnae</name>
    <name type="common">Ciliate</name>
    <dbReference type="NCBI Taxonomy" id="5949"/>
    <lineage>
        <taxon>Eukaryota</taxon>
        <taxon>Sar</taxon>
        <taxon>Alveolata</taxon>
        <taxon>Ciliophora</taxon>
        <taxon>Intramacronucleata</taxon>
        <taxon>Spirotrichea</taxon>
        <taxon>Stichotrichia</taxon>
        <taxon>Sporadotrichida</taxon>
        <taxon>Oxytrichidae</taxon>
        <taxon>Stylonychinae</taxon>
        <taxon>Stylonychia</taxon>
    </lineage>
</organism>
<dbReference type="InterPro" id="IPR000719">
    <property type="entry name" value="Prot_kinase_dom"/>
</dbReference>
<accession>A0A078AD25</accession>
<dbReference type="GO" id="GO:0005952">
    <property type="term" value="C:cAMP-dependent protein kinase complex"/>
    <property type="evidence" value="ECO:0007669"/>
    <property type="project" value="TreeGrafter"/>
</dbReference>
<keyword evidence="4 8" id="KW-0418">Kinase</keyword>
<keyword evidence="5" id="KW-0067">ATP-binding</keyword>
<keyword evidence="2" id="KW-0808">Transferase</keyword>
<proteinExistence type="predicted"/>
<evidence type="ECO:0000256" key="3">
    <source>
        <dbReference type="ARBA" id="ARBA00022741"/>
    </source>
</evidence>
<evidence type="ECO:0000256" key="6">
    <source>
        <dbReference type="SAM" id="MobiDB-lite"/>
    </source>
</evidence>
<dbReference type="EMBL" id="CCKQ01008000">
    <property type="protein sequence ID" value="CDW79437.1"/>
    <property type="molecule type" value="Genomic_DNA"/>
</dbReference>
<evidence type="ECO:0000313" key="9">
    <source>
        <dbReference type="Proteomes" id="UP000039865"/>
    </source>
</evidence>
<dbReference type="AlphaFoldDB" id="A0A078AD25"/>
<sequence>MIIQQFPITNTEGQKSRMFLPNKSGFEQTFKLRTQSNFEEESTTNYGVQSPNQEFKFKQMHQKPSLIERVKKIFPYLQENEIMQKELNKIRRIKRPDLPGSLQKKVNQFRKQTQTLSPIQGQKSLDDRRQNQKIFIIEPPKDQKNASKKQKTLKPNTHENPFLTLKINRGQSMSSKNSLSQFDYSPNLRQNTQTPIIIQNLTINNFNVKGKSRIKLSKEIQSEKLKTRTTITQKLIENFSNQLPNDSSSTSPICVALKQSGNFSKEQEGGKRKNDLQILPINSEQFQTIELAGEGHFGKVYKVSYDSRNIDYDQNKYTLSLNDGIYALKVINVQQSAQLMSLENIFNEKINMQKISDHQKLQTVKMFPNYFTSFTEQTNLFILMEYIDGIDLYKYQQEYLVDLDTAKYFSSVILKMIEFLHNQYIIYRDLKPENILIEKSTGNLKLIDFGLSKQLSRLQGKNRTQTKCGTPLYTAPEIAQIQIGTDNDDIQDYTFACDLWSWGVLLCEFIGGYNPFKANDVMQIYDNILKLRINWPKNIDNFSRDILQRVLVLDPSTRISLRDMKNHKFFQQQNTYGNDVPLTINDLF</sequence>
<evidence type="ECO:0000256" key="1">
    <source>
        <dbReference type="ARBA" id="ARBA00022527"/>
    </source>
</evidence>
<name>A0A078AD25_STYLE</name>
<dbReference type="Proteomes" id="UP000039865">
    <property type="component" value="Unassembled WGS sequence"/>
</dbReference>
<keyword evidence="1" id="KW-0723">Serine/threonine-protein kinase</keyword>
<dbReference type="PANTHER" id="PTHR24353">
    <property type="entry name" value="CYCLIC NUCLEOTIDE-DEPENDENT PROTEIN KINASE"/>
    <property type="match status" value="1"/>
</dbReference>
<dbReference type="PANTHER" id="PTHR24353:SF37">
    <property type="entry name" value="CAMP-DEPENDENT PROTEIN KINASE CATALYTIC SUBUNIT PRKX"/>
    <property type="match status" value="1"/>
</dbReference>
<reference evidence="8 9" key="1">
    <citation type="submission" date="2014-06" db="EMBL/GenBank/DDBJ databases">
        <authorList>
            <person name="Swart Estienne"/>
        </authorList>
    </citation>
    <scope>NUCLEOTIDE SEQUENCE [LARGE SCALE GENOMIC DNA]</scope>
    <source>
        <strain evidence="8 9">130c</strain>
    </source>
</reference>
<dbReference type="Gene3D" id="1.10.510.10">
    <property type="entry name" value="Transferase(Phosphotransferase) domain 1"/>
    <property type="match status" value="1"/>
</dbReference>
<evidence type="ECO:0000313" key="8">
    <source>
        <dbReference type="EMBL" id="CDW79437.1"/>
    </source>
</evidence>